<comment type="caution">
    <text evidence="1">The sequence shown here is derived from an EMBL/GenBank/DDBJ whole genome shotgun (WGS) entry which is preliminary data.</text>
</comment>
<dbReference type="RefSeq" id="WP_155733879.1">
    <property type="nucleotide sequence ID" value="NZ_LXHB01000117.1"/>
</dbReference>
<reference evidence="1 2" key="1">
    <citation type="journal article" date="2016" name="Genome Biol. Evol.">
        <title>Comparative Genomic Analyses of the Moraxella catarrhalis Serosensitive and Seroresistant Lineages Demonstrate Their Independent Evolution.</title>
        <authorList>
            <person name="Earl J.P."/>
            <person name="de Vries S.P."/>
            <person name="Ahmed A."/>
            <person name="Powell E."/>
            <person name="Schultz M.P."/>
            <person name="Hermans P.W."/>
            <person name="Hill D.J."/>
            <person name="Zhou Z."/>
            <person name="Constantinidou C.I."/>
            <person name="Hu F.Z."/>
            <person name="Bootsma H.J."/>
            <person name="Ehrlich G.D."/>
        </authorList>
    </citation>
    <scope>NUCLEOTIDE SEQUENCE [LARGE SCALE GENOMIC DNA]</scope>
    <source>
        <strain evidence="1 2">Z7542</strain>
    </source>
</reference>
<organism evidence="1 2">
    <name type="scientific">Moraxella catarrhalis</name>
    <name type="common">Branhamella catarrhalis</name>
    <dbReference type="NCBI Taxonomy" id="480"/>
    <lineage>
        <taxon>Bacteria</taxon>
        <taxon>Pseudomonadati</taxon>
        <taxon>Pseudomonadota</taxon>
        <taxon>Gammaproteobacteria</taxon>
        <taxon>Moraxellales</taxon>
        <taxon>Moraxellaceae</taxon>
        <taxon>Moraxella</taxon>
    </lineage>
</organism>
<evidence type="ECO:0000313" key="2">
    <source>
        <dbReference type="Proteomes" id="UP000078228"/>
    </source>
</evidence>
<dbReference type="PATRIC" id="fig|480.237.peg.637"/>
<gene>
    <name evidence="1" type="ORF">AO384_0483</name>
</gene>
<keyword evidence="2" id="KW-1185">Reference proteome</keyword>
<evidence type="ECO:0000313" key="1">
    <source>
        <dbReference type="EMBL" id="OAU97797.1"/>
    </source>
</evidence>
<dbReference type="EMBL" id="LXHC01000005">
    <property type="protein sequence ID" value="OAU97797.1"/>
    <property type="molecule type" value="Genomic_DNA"/>
</dbReference>
<dbReference type="OrthoDB" id="6648136at2"/>
<protein>
    <submittedName>
        <fullName evidence="1">Uncharacterized protein</fullName>
    </submittedName>
</protein>
<sequence length="116" mass="13449">MFFIAVDPNDFSVTYAKRIAEHIIAYDQKHAVLSDEQREMLNTITRPTMGNHEDEIKQLCEHLIQTLVITDSKGETLKFYRDDEQGLLYFGDEVGWHAGRALHKHPTLDPDHLNQD</sequence>
<accession>A0A198URA8</accession>
<proteinExistence type="predicted"/>
<name>A0A198URA8_MORCA</name>
<dbReference type="AlphaFoldDB" id="A0A198URA8"/>
<dbReference type="Proteomes" id="UP000078228">
    <property type="component" value="Unassembled WGS sequence"/>
</dbReference>